<dbReference type="InterPro" id="IPR055397">
    <property type="entry name" value="TraK_C"/>
</dbReference>
<dbReference type="EMBL" id="JRPE02000002">
    <property type="protein sequence ID" value="TLD93360.1"/>
    <property type="molecule type" value="Genomic_DNA"/>
</dbReference>
<keyword evidence="4" id="KW-1185">Reference proteome</keyword>
<dbReference type="AlphaFoldDB" id="A0A4U8T1Q6"/>
<comment type="caution">
    <text evidence="3">The sequence shown here is derived from an EMBL/GenBank/DDBJ whole genome shotgun (WGS) entry which is preliminary data.</text>
</comment>
<dbReference type="Pfam" id="PF23536">
    <property type="entry name" value="TraK_C"/>
    <property type="match status" value="1"/>
</dbReference>
<evidence type="ECO:0000313" key="3">
    <source>
        <dbReference type="EMBL" id="TLD93360.1"/>
    </source>
</evidence>
<sequence length="348" mass="39448">MNRKISLVLASLLLATIPLTAIEDDNVKRDKIEQALQDAASQVRDPNTGMPPESWNEENADIADMNQPTYGNPQHEMALGQNNSYQTQTPVVNEVRSNSSNRPKKDYSNLPVPAGAKLLTLRTELSIPITKEKHTIIEFPFEIKAEFGEFEAKATQEEAETLEVDKQRQPVSIIQKENRLVINSSLNGKAEAIIWGGPYPVVLNITIGNSKNNPGYYVIKEQDSYARQGSNVKKLENNNHEKVISILTAAMYKDKKPKGYEKKDKKKIYKYKELGLTLVHVYSLEGDHYVGERWEVKNEDKKKTLNLYEEMFYVPDVYSVSFLANPIGPKKSTSMYIVRKKPDGKKGR</sequence>
<gene>
    <name evidence="3" type="ORF">LS74_001115</name>
</gene>
<feature type="chain" id="PRO_5020401929" description="TraK C-terminal domain-containing protein" evidence="1">
    <location>
        <begin position="22"/>
        <end position="348"/>
    </location>
</feature>
<feature type="domain" description="TraK C-terminal" evidence="2">
    <location>
        <begin position="240"/>
        <end position="339"/>
    </location>
</feature>
<dbReference type="RefSeq" id="WP_034586410.1">
    <property type="nucleotide sequence ID" value="NZ_JRPE02000002.1"/>
</dbReference>
<reference evidence="3 4" key="1">
    <citation type="journal article" date="2014" name="Genome Announc.">
        <title>Draft genome sequences of eight enterohepatic helicobacter species isolated from both laboratory and wild rodents.</title>
        <authorList>
            <person name="Sheh A."/>
            <person name="Shen Z."/>
            <person name="Fox J.G."/>
        </authorList>
    </citation>
    <scope>NUCLEOTIDE SEQUENCE [LARGE SCALE GENOMIC DNA]</scope>
    <source>
        <strain evidence="3 4">MIT 96-1001</strain>
    </source>
</reference>
<organism evidence="3 4">
    <name type="scientific">Helicobacter magdeburgensis</name>
    <dbReference type="NCBI Taxonomy" id="471858"/>
    <lineage>
        <taxon>Bacteria</taxon>
        <taxon>Pseudomonadati</taxon>
        <taxon>Campylobacterota</taxon>
        <taxon>Epsilonproteobacteria</taxon>
        <taxon>Campylobacterales</taxon>
        <taxon>Helicobacteraceae</taxon>
        <taxon>Helicobacter</taxon>
    </lineage>
</organism>
<keyword evidence="1" id="KW-0732">Signal</keyword>
<evidence type="ECO:0000256" key="1">
    <source>
        <dbReference type="SAM" id="SignalP"/>
    </source>
</evidence>
<dbReference type="Proteomes" id="UP000029921">
    <property type="component" value="Unassembled WGS sequence"/>
</dbReference>
<protein>
    <recommendedName>
        <fullName evidence="2">TraK C-terminal domain-containing protein</fullName>
    </recommendedName>
</protein>
<proteinExistence type="predicted"/>
<evidence type="ECO:0000259" key="2">
    <source>
        <dbReference type="Pfam" id="PF23536"/>
    </source>
</evidence>
<accession>A0A4U8T1Q6</accession>
<name>A0A4U8T1Q6_9HELI</name>
<feature type="signal peptide" evidence="1">
    <location>
        <begin position="1"/>
        <end position="21"/>
    </location>
</feature>
<evidence type="ECO:0000313" key="4">
    <source>
        <dbReference type="Proteomes" id="UP000029921"/>
    </source>
</evidence>